<gene>
    <name evidence="2" type="ORF">FSB_LOCUS53549</name>
</gene>
<feature type="compositionally biased region" description="Basic and acidic residues" evidence="1">
    <location>
        <begin position="197"/>
        <end position="218"/>
    </location>
</feature>
<evidence type="ECO:0000256" key="1">
    <source>
        <dbReference type="SAM" id="MobiDB-lite"/>
    </source>
</evidence>
<dbReference type="AlphaFoldDB" id="A0A2N9IIY7"/>
<feature type="compositionally biased region" description="Basic and acidic residues" evidence="1">
    <location>
        <begin position="8"/>
        <end position="20"/>
    </location>
</feature>
<evidence type="ECO:0000313" key="2">
    <source>
        <dbReference type="EMBL" id="SPD25667.1"/>
    </source>
</evidence>
<reference evidence="2" key="1">
    <citation type="submission" date="2018-02" db="EMBL/GenBank/DDBJ databases">
        <authorList>
            <person name="Cohen D.B."/>
            <person name="Kent A.D."/>
        </authorList>
    </citation>
    <scope>NUCLEOTIDE SEQUENCE</scope>
</reference>
<organism evidence="2">
    <name type="scientific">Fagus sylvatica</name>
    <name type="common">Beechnut</name>
    <dbReference type="NCBI Taxonomy" id="28930"/>
    <lineage>
        <taxon>Eukaryota</taxon>
        <taxon>Viridiplantae</taxon>
        <taxon>Streptophyta</taxon>
        <taxon>Embryophyta</taxon>
        <taxon>Tracheophyta</taxon>
        <taxon>Spermatophyta</taxon>
        <taxon>Magnoliopsida</taxon>
        <taxon>eudicotyledons</taxon>
        <taxon>Gunneridae</taxon>
        <taxon>Pentapetalae</taxon>
        <taxon>rosids</taxon>
        <taxon>fabids</taxon>
        <taxon>Fagales</taxon>
        <taxon>Fagaceae</taxon>
        <taxon>Fagus</taxon>
    </lineage>
</organism>
<dbReference type="PANTHER" id="PTHR33673:SF36">
    <property type="entry name" value="MYB-LIKE PROTEIN Q"/>
    <property type="match status" value="1"/>
</dbReference>
<feature type="region of interest" description="Disordered" evidence="1">
    <location>
        <begin position="1"/>
        <end position="44"/>
    </location>
</feature>
<dbReference type="EMBL" id="OIVN01006126">
    <property type="protein sequence ID" value="SPD25667.1"/>
    <property type="molecule type" value="Genomic_DNA"/>
</dbReference>
<dbReference type="PANTHER" id="PTHR33673">
    <property type="entry name" value="SUPPRESSOR SRP40-LIKE PROTEIN"/>
    <property type="match status" value="1"/>
</dbReference>
<feature type="compositionally biased region" description="Polar residues" evidence="1">
    <location>
        <begin position="32"/>
        <end position="44"/>
    </location>
</feature>
<proteinExistence type="predicted"/>
<accession>A0A2N9IIY7</accession>
<sequence length="301" mass="33436">MDAVNPTHKRESSKNLKVHFEVPPNEVDPETHSQISGSLTLSGSSQDLDAIDKVFNSHSLETKQASLQTQGPRSSADQLSPSPMWSFQSGSAPQFPPIQLMGKPAGYDPNRIPSSIFSTKPTTPLEWSTASNESLFSIQIGNTSFSKDHFIAFNKSQELLRPDELLNIPASFPRFTELEHDKSKSANVGKDAGVTKASDETTKVVRRETSGDRNKERVPPSTGVQSYFSVSYHSDVNNISTRSFHFPIFAGDCGTNSPRTLDLEIQHPQQQLLQKRQPQNPKTTSRPAWTKWFSCVFCCPR</sequence>
<feature type="region of interest" description="Disordered" evidence="1">
    <location>
        <begin position="61"/>
        <end position="82"/>
    </location>
</feature>
<feature type="region of interest" description="Disordered" evidence="1">
    <location>
        <begin position="186"/>
        <end position="222"/>
    </location>
</feature>
<protein>
    <submittedName>
        <fullName evidence="2">Uncharacterized protein</fullName>
    </submittedName>
</protein>
<name>A0A2N9IIY7_FAGSY</name>